<feature type="transmembrane region" description="Helical" evidence="9">
    <location>
        <begin position="297"/>
        <end position="320"/>
    </location>
</feature>
<evidence type="ECO:0000256" key="7">
    <source>
        <dbReference type="ARBA" id="ARBA00022989"/>
    </source>
</evidence>
<dbReference type="OrthoDB" id="9806926at2"/>
<sequence length="457" mass="48783">MTDFLNALDSFMWGPVTICLLVGTGILIAFMVKFIQIRHFIYAWKLISGKFDNPDDKGEVTHFQALSTALSATIGTGNIAGVGTAIAIGGPGAVFWMWVTAFFGMGLKYAECLLSLNFRTIHPDGSVGAGPMYYLEKGLGKKWLGIAFALFATIASFGIGNMVQANSVAEPFQTAFGVPKIVTGVVMAVLCFLVIVGGIKRIGNFASKIVPFMSVCYILSVLCIILANFGDVGSAFGTIFSDAFTGSAAAGGFTGSVVAQAIRFGVARGVFSNEAGLGSAPIAHGAAQTEEPVREGLVAMLGPFIDTIMICTMTALAIVMTDAYTMLGETGKALSGSDLTAKAFELGLPFGGGNYIVSISIIFFAFSTVVGWSYYGDRCVDYLFGEKFVKPYKIIYCFIIPVGATIKLSTVWTISDIFNALMAWPNLVGIIFLSPFVVKKTKEYFSDPERVYPSYSK</sequence>
<evidence type="ECO:0000256" key="3">
    <source>
        <dbReference type="ARBA" id="ARBA00022448"/>
    </source>
</evidence>
<reference evidence="10 11" key="1">
    <citation type="submission" date="2017-03" db="EMBL/GenBank/DDBJ databases">
        <authorList>
            <person name="Afonso C.L."/>
            <person name="Miller P.J."/>
            <person name="Scott M.A."/>
            <person name="Spackman E."/>
            <person name="Goraichik I."/>
            <person name="Dimitrov K.M."/>
            <person name="Suarez D.L."/>
            <person name="Swayne D.E."/>
        </authorList>
    </citation>
    <scope>NUCLEOTIDE SEQUENCE [LARGE SCALE GENOMIC DNA]</scope>
    <source>
        <strain evidence="10">PRJEB14757</strain>
    </source>
</reference>
<dbReference type="GO" id="GO:0005886">
    <property type="term" value="C:plasma membrane"/>
    <property type="evidence" value="ECO:0007669"/>
    <property type="project" value="UniProtKB-SubCell"/>
</dbReference>
<gene>
    <name evidence="10" type="primary">agcS</name>
    <name evidence="10" type="ORF">MTBBW1_1680009</name>
</gene>
<dbReference type="GO" id="GO:0005283">
    <property type="term" value="F:amino acid:sodium symporter activity"/>
    <property type="evidence" value="ECO:0007669"/>
    <property type="project" value="InterPro"/>
</dbReference>
<keyword evidence="6 9" id="KW-0769">Symport</keyword>
<feature type="transmembrane region" description="Helical" evidence="9">
    <location>
        <begin position="175"/>
        <end position="197"/>
    </location>
</feature>
<dbReference type="Gene3D" id="1.20.1740.10">
    <property type="entry name" value="Amino acid/polyamine transporter I"/>
    <property type="match status" value="1"/>
</dbReference>
<keyword evidence="11" id="KW-1185">Reference proteome</keyword>
<dbReference type="Pfam" id="PF01235">
    <property type="entry name" value="Na_Ala_symp"/>
    <property type="match status" value="1"/>
</dbReference>
<evidence type="ECO:0000256" key="9">
    <source>
        <dbReference type="RuleBase" id="RU363064"/>
    </source>
</evidence>
<dbReference type="FunFam" id="1.20.1740.10:FF:000004">
    <property type="entry name" value="Sodium:alanine symporter family protein"/>
    <property type="match status" value="1"/>
</dbReference>
<keyword evidence="7 9" id="KW-1133">Transmembrane helix</keyword>
<dbReference type="EMBL" id="FWEV01000077">
    <property type="protein sequence ID" value="SLM29097.1"/>
    <property type="molecule type" value="Genomic_DNA"/>
</dbReference>
<evidence type="ECO:0000256" key="2">
    <source>
        <dbReference type="ARBA" id="ARBA00009261"/>
    </source>
</evidence>
<evidence type="ECO:0000256" key="5">
    <source>
        <dbReference type="ARBA" id="ARBA00022692"/>
    </source>
</evidence>
<feature type="transmembrane region" description="Helical" evidence="9">
    <location>
        <begin position="209"/>
        <end position="229"/>
    </location>
</feature>
<dbReference type="AlphaFoldDB" id="A0A1W1H9D5"/>
<dbReference type="PANTHER" id="PTHR30330">
    <property type="entry name" value="AGSS FAMILY TRANSPORTER, SODIUM-ALANINE"/>
    <property type="match status" value="1"/>
</dbReference>
<dbReference type="InterPro" id="IPR001463">
    <property type="entry name" value="Na/Ala_symport"/>
</dbReference>
<evidence type="ECO:0000256" key="8">
    <source>
        <dbReference type="ARBA" id="ARBA00023136"/>
    </source>
</evidence>
<feature type="transmembrane region" description="Helical" evidence="9">
    <location>
        <begin position="395"/>
        <end position="415"/>
    </location>
</feature>
<keyword evidence="4 9" id="KW-1003">Cell membrane</keyword>
<keyword evidence="8 9" id="KW-0472">Membrane</keyword>
<comment type="similarity">
    <text evidence="2 9">Belongs to the alanine or glycine:cation symporter (AGCS) (TC 2.A.25) family.</text>
</comment>
<accession>A0A1W1H9D5</accession>
<evidence type="ECO:0000256" key="6">
    <source>
        <dbReference type="ARBA" id="ARBA00022847"/>
    </source>
</evidence>
<dbReference type="STRING" id="1246637.MTBBW1_1680009"/>
<evidence type="ECO:0000313" key="10">
    <source>
        <dbReference type="EMBL" id="SLM29097.1"/>
    </source>
</evidence>
<feature type="transmembrane region" description="Helical" evidence="9">
    <location>
        <begin position="421"/>
        <end position="438"/>
    </location>
</feature>
<feature type="transmembrane region" description="Helical" evidence="9">
    <location>
        <begin position="12"/>
        <end position="35"/>
    </location>
</feature>
<protein>
    <submittedName>
        <fullName evidence="10">Sodium/alanine symporter AgcS</fullName>
    </submittedName>
</protein>
<dbReference type="NCBIfam" id="TIGR00835">
    <property type="entry name" value="agcS"/>
    <property type="match status" value="1"/>
</dbReference>
<dbReference type="RefSeq" id="WP_080805768.1">
    <property type="nucleotide sequence ID" value="NZ_LT828551.1"/>
</dbReference>
<keyword evidence="5 9" id="KW-0812">Transmembrane</keyword>
<feature type="transmembrane region" description="Helical" evidence="9">
    <location>
        <begin position="355"/>
        <end position="375"/>
    </location>
</feature>
<evidence type="ECO:0000256" key="1">
    <source>
        <dbReference type="ARBA" id="ARBA00004651"/>
    </source>
</evidence>
<dbReference type="PANTHER" id="PTHR30330:SF3">
    <property type="entry name" value="TRANSCRIPTIONAL REGULATOR, LRP FAMILY"/>
    <property type="match status" value="1"/>
</dbReference>
<dbReference type="Proteomes" id="UP000191931">
    <property type="component" value="Unassembled WGS sequence"/>
</dbReference>
<keyword evidence="3 9" id="KW-0813">Transport</keyword>
<organism evidence="10 11">
    <name type="scientific">Desulfamplus magnetovallimortis</name>
    <dbReference type="NCBI Taxonomy" id="1246637"/>
    <lineage>
        <taxon>Bacteria</taxon>
        <taxon>Pseudomonadati</taxon>
        <taxon>Thermodesulfobacteriota</taxon>
        <taxon>Desulfobacteria</taxon>
        <taxon>Desulfobacterales</taxon>
        <taxon>Desulfobacteraceae</taxon>
        <taxon>Desulfamplus</taxon>
    </lineage>
</organism>
<comment type="subcellular location">
    <subcellularLocation>
        <location evidence="1 9">Cell membrane</location>
        <topology evidence="1 9">Multi-pass membrane protein</topology>
    </subcellularLocation>
</comment>
<dbReference type="PRINTS" id="PR00175">
    <property type="entry name" value="NAALASMPORT"/>
</dbReference>
<proteinExistence type="inferred from homology"/>
<dbReference type="PROSITE" id="PS00873">
    <property type="entry name" value="NA_ALANINE_SYMP"/>
    <property type="match status" value="1"/>
</dbReference>
<feature type="transmembrane region" description="Helical" evidence="9">
    <location>
        <begin position="143"/>
        <end position="163"/>
    </location>
</feature>
<evidence type="ECO:0000256" key="4">
    <source>
        <dbReference type="ARBA" id="ARBA00022475"/>
    </source>
</evidence>
<name>A0A1W1H9D5_9BACT</name>
<evidence type="ECO:0000313" key="11">
    <source>
        <dbReference type="Proteomes" id="UP000191931"/>
    </source>
</evidence>
<feature type="transmembrane region" description="Helical" evidence="9">
    <location>
        <begin position="235"/>
        <end position="259"/>
    </location>
</feature>